<dbReference type="SUPFAM" id="SSF55083">
    <property type="entry name" value="6-hydroxymethyl-7,8-dihydropterin pyrophosphokinase, HPPK"/>
    <property type="match status" value="1"/>
</dbReference>
<dbReference type="Gene3D" id="3.30.70.560">
    <property type="entry name" value="7,8-Dihydro-6-hydroxymethylpterin-pyrophosphokinase HPPK"/>
    <property type="match status" value="1"/>
</dbReference>
<evidence type="ECO:0000256" key="3">
    <source>
        <dbReference type="ARBA" id="ARBA00013253"/>
    </source>
</evidence>
<evidence type="ECO:0000256" key="1">
    <source>
        <dbReference type="ARBA" id="ARBA00005051"/>
    </source>
</evidence>
<dbReference type="GO" id="GO:0005524">
    <property type="term" value="F:ATP binding"/>
    <property type="evidence" value="ECO:0007669"/>
    <property type="project" value="UniProtKB-KW"/>
</dbReference>
<evidence type="ECO:0000256" key="8">
    <source>
        <dbReference type="ARBA" id="ARBA00022840"/>
    </source>
</evidence>
<evidence type="ECO:0000256" key="4">
    <source>
        <dbReference type="ARBA" id="ARBA00016218"/>
    </source>
</evidence>
<proteinExistence type="inferred from homology"/>
<dbReference type="GO" id="GO:0046654">
    <property type="term" value="P:tetrahydrofolate biosynthetic process"/>
    <property type="evidence" value="ECO:0007669"/>
    <property type="project" value="UniProtKB-UniPathway"/>
</dbReference>
<keyword evidence="15" id="KW-1185">Reference proteome</keyword>
<dbReference type="AlphaFoldDB" id="E1X168"/>
<comment type="similarity">
    <text evidence="2">Belongs to the HPPK family.</text>
</comment>
<comment type="pathway">
    <text evidence="1">Cofactor biosynthesis; tetrahydrofolate biosynthesis; 2-amino-4-hydroxy-6-hydroxymethyl-7,8-dihydropteridine diphosphate from 7,8-dihydroneopterin triphosphate: step 4/4.</text>
</comment>
<evidence type="ECO:0000256" key="7">
    <source>
        <dbReference type="ARBA" id="ARBA00022777"/>
    </source>
</evidence>
<dbReference type="UniPathway" id="UPA00077">
    <property type="reaction ID" value="UER00155"/>
</dbReference>
<protein>
    <recommendedName>
        <fullName evidence="4">2-amino-4-hydroxy-6-hydroxymethyldihydropteridine pyrophosphokinase</fullName>
        <ecNumber evidence="3">2.7.6.3</ecNumber>
    </recommendedName>
    <alternativeName>
        <fullName evidence="11">6-hydroxymethyl-7,8-dihydropterin pyrophosphokinase</fullName>
    </alternativeName>
    <alternativeName>
        <fullName evidence="12">7,8-dihydro-6-hydroxymethylpterin-pyrophosphokinase</fullName>
    </alternativeName>
</protein>
<name>E1X168_HALMS</name>
<dbReference type="OrthoDB" id="9808041at2"/>
<reference evidence="15" key="1">
    <citation type="journal article" date="2013" name="ISME J.">
        <title>A small predatory core genome in the divergent marine Bacteriovorax marinus SJ and the terrestrial Bdellovibrio bacteriovorus.</title>
        <authorList>
            <person name="Crossman L.C."/>
            <person name="Chen H."/>
            <person name="Cerdeno-Tarraga A.M."/>
            <person name="Brooks K."/>
            <person name="Quail M.A."/>
            <person name="Pineiro S.A."/>
            <person name="Hobley L."/>
            <person name="Sockett R.E."/>
            <person name="Bentley S.D."/>
            <person name="Parkhill J."/>
            <person name="Williams H.N."/>
            <person name="Stine O.C."/>
        </authorList>
    </citation>
    <scope>NUCLEOTIDE SEQUENCE [LARGE SCALE GENOMIC DNA]</scope>
    <source>
        <strain evidence="15">ATCC BAA-682 / DSM 15412 / SJ</strain>
    </source>
</reference>
<dbReference type="PANTHER" id="PTHR43071">
    <property type="entry name" value="2-AMINO-4-HYDROXY-6-HYDROXYMETHYLDIHYDROPTERIDINE PYROPHOSPHOKINASE"/>
    <property type="match status" value="1"/>
</dbReference>
<evidence type="ECO:0000256" key="2">
    <source>
        <dbReference type="ARBA" id="ARBA00005810"/>
    </source>
</evidence>
<evidence type="ECO:0000313" key="14">
    <source>
        <dbReference type="EMBL" id="CBW28138.1"/>
    </source>
</evidence>
<dbReference type="PATRIC" id="fig|862908.3.peg.3248"/>
<dbReference type="HOGENOM" id="CLU_097916_1_2_7"/>
<dbReference type="EMBL" id="FQ312005">
    <property type="protein sequence ID" value="CBW28138.1"/>
    <property type="molecule type" value="Genomic_DNA"/>
</dbReference>
<dbReference type="RefSeq" id="WP_014245907.1">
    <property type="nucleotide sequence ID" value="NC_016620.1"/>
</dbReference>
<keyword evidence="7" id="KW-0418">Kinase</keyword>
<evidence type="ECO:0000256" key="5">
    <source>
        <dbReference type="ARBA" id="ARBA00022679"/>
    </source>
</evidence>
<keyword evidence="9" id="KW-0289">Folate biosynthesis</keyword>
<evidence type="ECO:0000256" key="11">
    <source>
        <dbReference type="ARBA" id="ARBA00029766"/>
    </source>
</evidence>
<feature type="domain" description="7,8-dihydro-6-hydroxymethylpterin-pyrophosphokinase" evidence="13">
    <location>
        <begin position="5"/>
        <end position="130"/>
    </location>
</feature>
<dbReference type="eggNOG" id="COG0801">
    <property type="taxonomic scope" value="Bacteria"/>
</dbReference>
<dbReference type="EC" id="2.7.6.3" evidence="3"/>
<accession>E1X168</accession>
<keyword evidence="6" id="KW-0547">Nucleotide-binding</keyword>
<keyword evidence="8" id="KW-0067">ATP-binding</keyword>
<dbReference type="CDD" id="cd00483">
    <property type="entry name" value="HPPK"/>
    <property type="match status" value="1"/>
</dbReference>
<evidence type="ECO:0000256" key="12">
    <source>
        <dbReference type="ARBA" id="ARBA00033413"/>
    </source>
</evidence>
<sequence length="154" mass="17955">MSLILATGTNIGDRLQNLAQAKRQLSSAFSLQEESRIYQSAAVDYEEQPDFYNQVLVFSDPKIEPNLLMTQVLELEAELGRTRDILRGPRIIDIDILFYNDIKSETDHLSLPHPRLFERSFVIRPLMELEVFKELNKKYDFNTKFDTEAYPLKL</sequence>
<dbReference type="NCBIfam" id="TIGR01498">
    <property type="entry name" value="folK"/>
    <property type="match status" value="1"/>
</dbReference>
<dbReference type="InterPro" id="IPR000550">
    <property type="entry name" value="Hppk"/>
</dbReference>
<dbReference type="InterPro" id="IPR035907">
    <property type="entry name" value="Hppk_sf"/>
</dbReference>
<comment type="function">
    <text evidence="10">Catalyzes the transfer of pyrophosphate from adenosine triphosphate (ATP) to 6-hydroxymethyl-7,8-dihydropterin, an enzymatic step in folate biosynthesis pathway.</text>
</comment>
<keyword evidence="5" id="KW-0808">Transferase</keyword>
<dbReference type="GO" id="GO:0003848">
    <property type="term" value="F:2-amino-4-hydroxy-6-hydroxymethyldihydropteridine diphosphokinase activity"/>
    <property type="evidence" value="ECO:0007669"/>
    <property type="project" value="UniProtKB-EC"/>
</dbReference>
<evidence type="ECO:0000313" key="15">
    <source>
        <dbReference type="Proteomes" id="UP000008963"/>
    </source>
</evidence>
<dbReference type="STRING" id="862908.BMS_3395"/>
<evidence type="ECO:0000256" key="10">
    <source>
        <dbReference type="ARBA" id="ARBA00029409"/>
    </source>
</evidence>
<dbReference type="GO" id="GO:0046656">
    <property type="term" value="P:folic acid biosynthetic process"/>
    <property type="evidence" value="ECO:0007669"/>
    <property type="project" value="UniProtKB-KW"/>
</dbReference>
<dbReference type="KEGG" id="bmx:BMS_3395"/>
<gene>
    <name evidence="14" type="primary">folK</name>
    <name evidence="14" type="ordered locus">BMS_3395</name>
</gene>
<evidence type="ECO:0000256" key="9">
    <source>
        <dbReference type="ARBA" id="ARBA00022909"/>
    </source>
</evidence>
<dbReference type="PANTHER" id="PTHR43071:SF1">
    <property type="entry name" value="2-AMINO-4-HYDROXY-6-HYDROXYMETHYLDIHYDROPTERIDINE PYROPHOSPHOKINASE"/>
    <property type="match status" value="1"/>
</dbReference>
<dbReference type="GO" id="GO:0016301">
    <property type="term" value="F:kinase activity"/>
    <property type="evidence" value="ECO:0007669"/>
    <property type="project" value="UniProtKB-KW"/>
</dbReference>
<evidence type="ECO:0000259" key="13">
    <source>
        <dbReference type="Pfam" id="PF01288"/>
    </source>
</evidence>
<dbReference type="Proteomes" id="UP000008963">
    <property type="component" value="Chromosome"/>
</dbReference>
<organism evidence="14 15">
    <name type="scientific">Halobacteriovorax marinus (strain ATCC BAA-682 / DSM 15412 / SJ)</name>
    <name type="common">Bacteriovorax marinus</name>
    <dbReference type="NCBI Taxonomy" id="862908"/>
    <lineage>
        <taxon>Bacteria</taxon>
        <taxon>Pseudomonadati</taxon>
        <taxon>Bdellovibrionota</taxon>
        <taxon>Bacteriovoracia</taxon>
        <taxon>Bacteriovoracales</taxon>
        <taxon>Halobacteriovoraceae</taxon>
        <taxon>Halobacteriovorax</taxon>
    </lineage>
</organism>
<evidence type="ECO:0000256" key="6">
    <source>
        <dbReference type="ARBA" id="ARBA00022741"/>
    </source>
</evidence>
<dbReference type="Pfam" id="PF01288">
    <property type="entry name" value="HPPK"/>
    <property type="match status" value="1"/>
</dbReference>